<feature type="transmembrane region" description="Helical" evidence="1">
    <location>
        <begin position="57"/>
        <end position="74"/>
    </location>
</feature>
<dbReference type="RefSeq" id="WP_094762710.1">
    <property type="nucleotide sequence ID" value="NZ_FQZL01000006.1"/>
</dbReference>
<reference evidence="2 3" key="1">
    <citation type="submission" date="2016-11" db="EMBL/GenBank/DDBJ databases">
        <authorList>
            <person name="Jaros S."/>
            <person name="Januszkiewicz K."/>
            <person name="Wedrychowicz H."/>
        </authorList>
    </citation>
    <scope>NUCLEOTIDE SEQUENCE [LARGE SCALE GENOMIC DNA]</scope>
    <source>
        <strain evidence="2 3">DSM 17477</strain>
    </source>
</reference>
<dbReference type="Proteomes" id="UP000184052">
    <property type="component" value="Unassembled WGS sequence"/>
</dbReference>
<feature type="transmembrane region" description="Helical" evidence="1">
    <location>
        <begin position="80"/>
        <end position="102"/>
    </location>
</feature>
<name>A0A1M6DKP6_9FIRM</name>
<dbReference type="AlphaFoldDB" id="A0A1M6DKP6"/>
<organism evidence="2 3">
    <name type="scientific">Dethiosulfatibacter aminovorans DSM 17477</name>
    <dbReference type="NCBI Taxonomy" id="1121476"/>
    <lineage>
        <taxon>Bacteria</taxon>
        <taxon>Bacillati</taxon>
        <taxon>Bacillota</taxon>
        <taxon>Tissierellia</taxon>
        <taxon>Dethiosulfatibacter</taxon>
    </lineage>
</organism>
<dbReference type="Pfam" id="PF06947">
    <property type="entry name" value="DUF1290"/>
    <property type="match status" value="1"/>
</dbReference>
<keyword evidence="3" id="KW-1185">Reference proteome</keyword>
<dbReference type="OrthoDB" id="9812056at2"/>
<evidence type="ECO:0000256" key="1">
    <source>
        <dbReference type="SAM" id="Phobius"/>
    </source>
</evidence>
<proteinExistence type="predicted"/>
<protein>
    <submittedName>
        <fullName evidence="2">Small basic protein</fullName>
    </submittedName>
</protein>
<accession>A0A1M6DKP6</accession>
<dbReference type="STRING" id="1121476.SAMN02745751_00954"/>
<gene>
    <name evidence="2" type="ORF">SAMN02745751_00954</name>
</gene>
<dbReference type="InterPro" id="IPR009709">
    <property type="entry name" value="DUF1290"/>
</dbReference>
<dbReference type="EMBL" id="FQZL01000006">
    <property type="protein sequence ID" value="SHI73785.1"/>
    <property type="molecule type" value="Genomic_DNA"/>
</dbReference>
<sequence>MLIAGIGIIIGFLLGLALTLTYSATFTLYITLTILILLESLLRIIRDSSKDLDIFKEILLVLCEIIFACFLAFIGENLGISLYLVVMLVFGLRIFNSFNIIVRKIIKYDKIN</sequence>
<keyword evidence="1" id="KW-0472">Membrane</keyword>
<feature type="transmembrane region" description="Helical" evidence="1">
    <location>
        <begin position="27"/>
        <end position="45"/>
    </location>
</feature>
<keyword evidence="1" id="KW-1133">Transmembrane helix</keyword>
<evidence type="ECO:0000313" key="2">
    <source>
        <dbReference type="EMBL" id="SHI73785.1"/>
    </source>
</evidence>
<keyword evidence="1" id="KW-0812">Transmembrane</keyword>
<evidence type="ECO:0000313" key="3">
    <source>
        <dbReference type="Proteomes" id="UP000184052"/>
    </source>
</evidence>